<evidence type="ECO:0000313" key="4">
    <source>
        <dbReference type="Proteomes" id="UP000183994"/>
    </source>
</evidence>
<dbReference type="InterPro" id="IPR003593">
    <property type="entry name" value="AAA+_ATPase"/>
</dbReference>
<evidence type="ECO:0000259" key="2">
    <source>
        <dbReference type="SMART" id="SM00382"/>
    </source>
</evidence>
<evidence type="ECO:0000256" key="1">
    <source>
        <dbReference type="SAM" id="MobiDB-lite"/>
    </source>
</evidence>
<gene>
    <name evidence="3" type="ORF">SAMN02745216_04259</name>
</gene>
<name>A0A1M6W6E9_9BACT</name>
<dbReference type="SMART" id="SM00382">
    <property type="entry name" value="AAA"/>
    <property type="match status" value="1"/>
</dbReference>
<dbReference type="InterPro" id="IPR011704">
    <property type="entry name" value="ATPase_dyneun-rel_AAA"/>
</dbReference>
<dbReference type="OrthoDB" id="9781481at2"/>
<dbReference type="AlphaFoldDB" id="A0A1M6W6E9"/>
<reference evidence="4" key="1">
    <citation type="submission" date="2016-11" db="EMBL/GenBank/DDBJ databases">
        <authorList>
            <person name="Varghese N."/>
            <person name="Submissions S."/>
        </authorList>
    </citation>
    <scope>NUCLEOTIDE SEQUENCE [LARGE SCALE GENOMIC DNA]</scope>
    <source>
        <strain evidence="4">DSM 16219</strain>
    </source>
</reference>
<feature type="domain" description="AAA+ ATPase" evidence="2">
    <location>
        <begin position="419"/>
        <end position="606"/>
    </location>
</feature>
<proteinExistence type="predicted"/>
<dbReference type="GO" id="GO:0016887">
    <property type="term" value="F:ATP hydrolysis activity"/>
    <property type="evidence" value="ECO:0007669"/>
    <property type="project" value="InterPro"/>
</dbReference>
<dbReference type="GO" id="GO:0005524">
    <property type="term" value="F:ATP binding"/>
    <property type="evidence" value="ECO:0007669"/>
    <property type="project" value="InterPro"/>
</dbReference>
<dbReference type="CDD" id="cd00009">
    <property type="entry name" value="AAA"/>
    <property type="match status" value="1"/>
</dbReference>
<dbReference type="RefSeq" id="WP_073478279.1">
    <property type="nucleotide sequence ID" value="NZ_FQZU01000037.1"/>
</dbReference>
<protein>
    <submittedName>
        <fullName evidence="3">5-methylcytosine-specific restriction enzyme B</fullName>
    </submittedName>
</protein>
<dbReference type="SUPFAM" id="SSF52540">
    <property type="entry name" value="P-loop containing nucleoside triphosphate hydrolases"/>
    <property type="match status" value="1"/>
</dbReference>
<keyword evidence="4" id="KW-1185">Reference proteome</keyword>
<dbReference type="Proteomes" id="UP000183994">
    <property type="component" value="Unassembled WGS sequence"/>
</dbReference>
<organism evidence="3 4">
    <name type="scientific">Desulfatibacillum alkenivorans DSM 16219</name>
    <dbReference type="NCBI Taxonomy" id="1121393"/>
    <lineage>
        <taxon>Bacteria</taxon>
        <taxon>Pseudomonadati</taxon>
        <taxon>Thermodesulfobacteriota</taxon>
        <taxon>Desulfobacteria</taxon>
        <taxon>Desulfobacterales</taxon>
        <taxon>Desulfatibacillaceae</taxon>
        <taxon>Desulfatibacillum</taxon>
    </lineage>
</organism>
<dbReference type="Pfam" id="PF07728">
    <property type="entry name" value="AAA_5"/>
    <property type="match status" value="1"/>
</dbReference>
<accession>A0A1M6W6E9</accession>
<dbReference type="EMBL" id="FQZU01000037">
    <property type="protein sequence ID" value="SHK89209.1"/>
    <property type="molecule type" value="Genomic_DNA"/>
</dbReference>
<dbReference type="STRING" id="1121393.SAMN02745216_04259"/>
<feature type="compositionally biased region" description="Acidic residues" evidence="1">
    <location>
        <begin position="734"/>
        <end position="747"/>
    </location>
</feature>
<dbReference type="Gene3D" id="3.40.50.300">
    <property type="entry name" value="P-loop containing nucleotide triphosphate hydrolases"/>
    <property type="match status" value="1"/>
</dbReference>
<dbReference type="PANTHER" id="PTHR37291">
    <property type="entry name" value="5-METHYLCYTOSINE-SPECIFIC RESTRICTION ENZYME B"/>
    <property type="match status" value="1"/>
</dbReference>
<evidence type="ECO:0000313" key="3">
    <source>
        <dbReference type="EMBL" id="SHK89209.1"/>
    </source>
</evidence>
<dbReference type="InterPro" id="IPR052934">
    <property type="entry name" value="Methyl-DNA_Rec/Restrict_Enz"/>
</dbReference>
<feature type="region of interest" description="Disordered" evidence="1">
    <location>
        <begin position="727"/>
        <end position="747"/>
    </location>
</feature>
<dbReference type="PANTHER" id="PTHR37291:SF1">
    <property type="entry name" value="TYPE IV METHYL-DIRECTED RESTRICTION ENZYME ECOKMCRB SUBUNIT"/>
    <property type="match status" value="1"/>
</dbReference>
<sequence length="747" mass="84433">MNQDVAKELLELRDKLLAQGKAIKENILRELYDRFREKFSPQVLSGMDGEALLLAMHGGQENDSLTYWLEFKNDEEFPSPSFGTIGGGSALKFGIYRRKEDGTWMTGSPKKQIPLELNAAIDLVRKQRDELLTISQIIANLPDIPSDQDWFKAQAEMLESAPTVADKSWTHKYFHMMFPDKVDVFHAPSYQRWHLIRILETPPQEEGRYACAGRYIAMRSELSIPMQHLGAAIYKRNGSPYYYWRVGTTEGGGGKDYWPLMSEGNYISVGWPELADLSELVGKPEAVDTLKEMLATNYPKADPRTIGKDAKQIRYFLTDIQEGDLVFACNGMAILGIGRVTGGYRYEPNLGFPHLRNVEWLDLDPWKMFERDCLRTTVCKMKKPVNLVEAERRITEHKASPSVPKLTGIPERINAILERKSQVILYGPPGTGKTHWAFVAARELASLKNIGKPFSQCDEQEAERIENQKGQGWVQACTFHPSYGYEDFLEGYRPAPKESDLNFELKPGIFKNLCRLADENPGHSYYLIIDEINRGDIPRIFGELLTVLEKDKRGRSILLPLSGEAFSVPKNVFVIGTMNTADRSIALLDTALRRRFGFIELMPDYSVLGSGAIRGLPLGPWLKALNRKILEHAGRDARNLQIGHSYLLSGKRPVADFSELARILREDIIPLLEEYCYEDYSALEAILGKDIVDLPARQIREDLFTSAGHDNLLQALLAMDPSLTSSLEAQGAVAEEDEDEEEMTEDE</sequence>
<dbReference type="InterPro" id="IPR027417">
    <property type="entry name" value="P-loop_NTPase"/>
</dbReference>